<sequence>MVSHTEQQRTAAEYKFGDSTTAAARLMTVAQVFAPSSRAFLQRYAVPAASLAVDLGCGPGHSTRLLHDVVQPKRTLGLDRSASFLAAASVGAPPGVSFRPHDVTVTPLPGERPDILYARLLLTHLKDPVRMVREWTAELAPGGRLLLDEVESVETSDEVGKNYQKVVESMLLANGQRLDVGRLLTTAADAAGPTDVRQQLVTVQPSSQQVGLMFSLNLRVWRPDPFLVSSFDPRWLDRLQAELDRAAAGLRSLVVTWTMRQLVLTR</sequence>
<dbReference type="CDD" id="cd02440">
    <property type="entry name" value="AdoMet_MTases"/>
    <property type="match status" value="1"/>
</dbReference>
<dbReference type="PANTHER" id="PTHR43861:SF1">
    <property type="entry name" value="TRANS-ACONITATE 2-METHYLTRANSFERASE"/>
    <property type="match status" value="1"/>
</dbReference>
<dbReference type="Proteomes" id="UP000442707">
    <property type="component" value="Unassembled WGS sequence"/>
</dbReference>
<evidence type="ECO:0000259" key="1">
    <source>
        <dbReference type="Pfam" id="PF08241"/>
    </source>
</evidence>
<dbReference type="RefSeq" id="WP_150958353.1">
    <property type="nucleotide sequence ID" value="NZ_VZRB01000057.1"/>
</dbReference>
<keyword evidence="2" id="KW-0489">Methyltransferase</keyword>
<feature type="domain" description="Methyltransferase type 11" evidence="1">
    <location>
        <begin position="53"/>
        <end position="146"/>
    </location>
</feature>
<dbReference type="GO" id="GO:0032259">
    <property type="term" value="P:methylation"/>
    <property type="evidence" value="ECO:0007669"/>
    <property type="project" value="UniProtKB-KW"/>
</dbReference>
<keyword evidence="2" id="KW-0808">Transferase</keyword>
<dbReference type="Gene3D" id="3.40.50.150">
    <property type="entry name" value="Vaccinia Virus protein VP39"/>
    <property type="match status" value="1"/>
</dbReference>
<name>A0A6H9UQ51_9ACTN</name>
<gene>
    <name evidence="2" type="ORF">F7R91_39325</name>
</gene>
<dbReference type="SUPFAM" id="SSF53335">
    <property type="entry name" value="S-adenosyl-L-methionine-dependent methyltransferases"/>
    <property type="match status" value="1"/>
</dbReference>
<protein>
    <submittedName>
        <fullName evidence="2">Class I SAM-dependent methyltransferase</fullName>
    </submittedName>
</protein>
<dbReference type="EMBL" id="VZRB01000057">
    <property type="protein sequence ID" value="KAB1139612.1"/>
    <property type="molecule type" value="Genomic_DNA"/>
</dbReference>
<proteinExistence type="predicted"/>
<dbReference type="InterPro" id="IPR013216">
    <property type="entry name" value="Methyltransf_11"/>
</dbReference>
<dbReference type="GO" id="GO:0008757">
    <property type="term" value="F:S-adenosylmethionine-dependent methyltransferase activity"/>
    <property type="evidence" value="ECO:0007669"/>
    <property type="project" value="InterPro"/>
</dbReference>
<dbReference type="GO" id="GO:0017000">
    <property type="term" value="P:antibiotic biosynthetic process"/>
    <property type="evidence" value="ECO:0007669"/>
    <property type="project" value="UniProtKB-ARBA"/>
</dbReference>
<evidence type="ECO:0000313" key="3">
    <source>
        <dbReference type="Proteomes" id="UP000442707"/>
    </source>
</evidence>
<dbReference type="PANTHER" id="PTHR43861">
    <property type="entry name" value="TRANS-ACONITATE 2-METHYLTRANSFERASE-RELATED"/>
    <property type="match status" value="1"/>
</dbReference>
<comment type="caution">
    <text evidence="2">The sequence shown here is derived from an EMBL/GenBank/DDBJ whole genome shotgun (WGS) entry which is preliminary data.</text>
</comment>
<evidence type="ECO:0000313" key="2">
    <source>
        <dbReference type="EMBL" id="KAB1139612.1"/>
    </source>
</evidence>
<dbReference type="Pfam" id="PF08241">
    <property type="entry name" value="Methyltransf_11"/>
    <property type="match status" value="1"/>
</dbReference>
<dbReference type="InterPro" id="IPR029063">
    <property type="entry name" value="SAM-dependent_MTases_sf"/>
</dbReference>
<organism evidence="2 3">
    <name type="scientific">Streptomyces luteolifulvus</name>
    <dbReference type="NCBI Taxonomy" id="2615112"/>
    <lineage>
        <taxon>Bacteria</taxon>
        <taxon>Bacillati</taxon>
        <taxon>Actinomycetota</taxon>
        <taxon>Actinomycetes</taxon>
        <taxon>Kitasatosporales</taxon>
        <taxon>Streptomycetaceae</taxon>
        <taxon>Streptomyces</taxon>
    </lineage>
</organism>
<accession>A0A6H9UQ51</accession>
<reference evidence="2 3" key="1">
    <citation type="submission" date="2019-09" db="EMBL/GenBank/DDBJ databases">
        <title>Screening of Novel Bioactive Compounds from Soil-Associated.</title>
        <authorList>
            <person name="Zhao S."/>
        </authorList>
    </citation>
    <scope>NUCLEOTIDE SEQUENCE [LARGE SCALE GENOMIC DNA]</scope>
    <source>
        <strain evidence="2 3">HIT-DPA4</strain>
    </source>
</reference>
<dbReference type="AlphaFoldDB" id="A0A6H9UQ51"/>
<keyword evidence="3" id="KW-1185">Reference proteome</keyword>